<dbReference type="OrthoDB" id="270392at2759"/>
<dbReference type="FunFam" id="1.10.274.100:FF:000008">
    <property type="entry name" value="DNA-directed RNA polymerase subunit"/>
    <property type="match status" value="1"/>
</dbReference>
<keyword evidence="11" id="KW-0539">Nucleus</keyword>
<sequence>MAAAGPPKGPGQAPGKPAEPERAALVSSKDAFKEPDVPRKIKQIHFGVMSPAEIVNTAEFHVYERALYKMPERRAQPNGVLDPRLGVSNKRSICETCGQGLADCTGHFGYIRLELPVFHIGYFKNTVQILQCICKSCSRVLLPEEERRRTLRQLRNPKIERTQREGVFKRTLDRCKRVRQCPRCGGDNGVVKKATGSLKIVHDPFSKNVKLFNDYKAEFDEAGKHNELLAANLSKVVDDLHPVRVLQLFSAIPEEDCEMLDLAGRPEDLLMTHLPVPPVCIRPSVEMDAGAGSNEDDITMKLMQIVEVNNILRQGLEKGLPIVNMMENWDFLQIQCAMYINADLPGLASMYQMPGKPMRGFVQRLKGKQGRFRGNLSGKRVDFSGRTVISPDPNLRVDEVCVPQLMALVLTFPERVTEHNIEKLKQRVLNGTAQWPGANFILFPSGDKVFLKFGDRRRIASELKIGDIVERHLDHGDVVLFNRQPSLHRMSIMAHRARVMPWRTLRFNECVCAPYNADFDGDEMNIHVPQTEEARAEAYHLMGVMNNLCTPKSGEILIAATQDFLTSAYLLTSKDRFLTRPEISQFVAYMTDNKQEVELPPPALVKPQELWTGKQLFSLLLRPNSKVKIFVNLETSEKIYTSGEHLCPMDGFVCFLNSHLISGRLGKVTLGGGNKSGLFQVLNTDYSPRVAAECMNRLAKLSARFIGNAGFSIGIDDVTPAPQLLVAKAKTLDQGYGKCGDFIQQHRKGLIELAPGCDADQSLEAAVTGVLNNIREQAAKVCMNTLHYHNSPLIMSQCGSKGSPINIAQMVACVGQQSVGGKRAPNGFKDRTLPHFPRGDRTPAGKGFVANSFYSGLTPTEFFFHTMAGREGLVDTAVKTAETGYMSRRLMKALEDLYTHYDGTVRNAAGGIVQLRYGEDGMDPVAMEGKGGEPVMFNRVLSVVKASQPRLPAPVATPLAGNRGAPPPAGPMDLDSPKSPAGRKRGARKQPASPTATQPLSPTSPTAADAAAAALAQAAGRSGEASTSGRELVPLPDQLQEAVEAAMASDQLCPNSDFSSEKYREMVRAFLQKQVDAVRAARKRLGLPANERGEYALERLVSPVGVTAAELRGFVEQCTSRYEAKRIDPGSTVGAFGAQSIGEPGTQMTLKTFHFAGVASMNVTLGVPRIKEIINAAKNISTPIMKVALEVEHDEFSARFVKGRLERTTLGQVSRSIRIVLGHSQAHVEVTLDNATIEKLQLDIGIEDCKRALLAAPKLKIKAETVTTHDNGRDDPRMEVRAPEDAKLPLFFYLQWLVAALPGVIVTGIPSVDRAVINRKENDKDKFHILVEGTNLQAVLGTLGVRAEFTTTNHIMEVQQFLGIEAARKTIVDEIQTTMKAHGMTIDDRHMMLLADCMTYKGEVLGITRFGIAKMKDSVLMLASFEKTTDHLFDAALHGRKDDINGVSESIIMGIPMPTGTGLFKVLQQPAAAPAVVLPRQRPPPLLAF</sequence>
<evidence type="ECO:0000256" key="4">
    <source>
        <dbReference type="ARBA" id="ARBA00022478"/>
    </source>
</evidence>
<evidence type="ECO:0000256" key="6">
    <source>
        <dbReference type="ARBA" id="ARBA00022695"/>
    </source>
</evidence>
<dbReference type="InterPro" id="IPR038120">
    <property type="entry name" value="Rpb1_funnel_sf"/>
</dbReference>
<dbReference type="Pfam" id="PF05000">
    <property type="entry name" value="RNA_pol_Rpb1_4"/>
    <property type="match status" value="1"/>
</dbReference>
<dbReference type="Gene3D" id="1.10.150.390">
    <property type="match status" value="1"/>
</dbReference>
<evidence type="ECO:0000256" key="9">
    <source>
        <dbReference type="ARBA" id="ARBA00022842"/>
    </source>
</evidence>
<evidence type="ECO:0000256" key="13">
    <source>
        <dbReference type="ARBA" id="ARBA00058108"/>
    </source>
</evidence>
<evidence type="ECO:0000256" key="11">
    <source>
        <dbReference type="ARBA" id="ARBA00023242"/>
    </source>
</evidence>
<dbReference type="Gene3D" id="2.40.40.20">
    <property type="match status" value="1"/>
</dbReference>
<feature type="region of interest" description="Disordered" evidence="15">
    <location>
        <begin position="952"/>
        <end position="1031"/>
    </location>
</feature>
<evidence type="ECO:0000313" key="18">
    <source>
        <dbReference type="Proteomes" id="UP000239899"/>
    </source>
</evidence>
<evidence type="ECO:0000256" key="12">
    <source>
        <dbReference type="ARBA" id="ARBA00048552"/>
    </source>
</evidence>
<evidence type="ECO:0000256" key="3">
    <source>
        <dbReference type="ARBA" id="ARBA00011206"/>
    </source>
</evidence>
<comment type="subunit">
    <text evidence="3">Component of the RNA polymerase III (Pol III) complex consisting of 17 subunits.</text>
</comment>
<dbReference type="InterPro" id="IPR042102">
    <property type="entry name" value="RNA_pol_Rpb1_3_sf"/>
</dbReference>
<evidence type="ECO:0000256" key="1">
    <source>
        <dbReference type="ARBA" id="ARBA00004123"/>
    </source>
</evidence>
<comment type="similarity">
    <text evidence="2">Belongs to the RNA polymerase beta' chain family. RpoC1 subfamily.</text>
</comment>
<dbReference type="GO" id="GO:0046872">
    <property type="term" value="F:metal ion binding"/>
    <property type="evidence" value="ECO:0007669"/>
    <property type="project" value="UniProtKB-KW"/>
</dbReference>
<comment type="function">
    <text evidence="13">DNA-dependent RNA polymerase catalyzes the transcription of DNA into RNA using the four ribonucleoside triphosphates as substrates. Largest and catalytic core component of RNA polymerase III which synthesizes small RNAs, such as 5S rRNA and tRNAs. Forms the polymerase active center together with the second largest subunit. A single-stranded DNA template strand of the promoter is positioned within the central active site cleft of Pol III. A bridging helix emanates from RPC1 and crosses the cleft near the catalytic site and is thought to promote translocation of Pol III by acting as a ratchet that moves the RNA-DNA hybrid through the active site by switching from straight to bent conformations at each step of nucleotide addition.</text>
</comment>
<comment type="catalytic activity">
    <reaction evidence="12 14">
        <text>RNA(n) + a ribonucleoside 5'-triphosphate = RNA(n+1) + diphosphate</text>
        <dbReference type="Rhea" id="RHEA:21248"/>
        <dbReference type="Rhea" id="RHEA-COMP:14527"/>
        <dbReference type="Rhea" id="RHEA-COMP:17342"/>
        <dbReference type="ChEBI" id="CHEBI:33019"/>
        <dbReference type="ChEBI" id="CHEBI:61557"/>
        <dbReference type="ChEBI" id="CHEBI:140395"/>
        <dbReference type="EC" id="2.7.7.6"/>
    </reaction>
</comment>
<dbReference type="EC" id="2.7.7.6" evidence="14"/>
<keyword evidence="8" id="KW-0862">Zinc</keyword>
<dbReference type="Gene3D" id="6.20.50.80">
    <property type="match status" value="1"/>
</dbReference>
<gene>
    <name evidence="17" type="ORF">C2E21_3085</name>
</gene>
<evidence type="ECO:0000256" key="14">
    <source>
        <dbReference type="RuleBase" id="RU004279"/>
    </source>
</evidence>
<dbReference type="PANTHER" id="PTHR48446">
    <property type="entry name" value="DNA-DIRECTED RNA POLYMERASE SUBUNIT BETA' N-TERMINAL SECTION"/>
    <property type="match status" value="1"/>
</dbReference>
<keyword evidence="18" id="KW-1185">Reference proteome</keyword>
<evidence type="ECO:0000256" key="5">
    <source>
        <dbReference type="ARBA" id="ARBA00022679"/>
    </source>
</evidence>
<dbReference type="InterPro" id="IPR006592">
    <property type="entry name" value="RNA_pol_N"/>
</dbReference>
<dbReference type="Pfam" id="PF04997">
    <property type="entry name" value="RNA_pol_Rpb1_1"/>
    <property type="match status" value="1"/>
</dbReference>
<proteinExistence type="inferred from homology"/>
<accession>A0A2P6TVK8</accession>
<dbReference type="FunFam" id="4.10.860.120:FF:000004">
    <property type="entry name" value="DNA-directed RNA polymerase subunit"/>
    <property type="match status" value="1"/>
</dbReference>
<dbReference type="InterPro" id="IPR007083">
    <property type="entry name" value="RNA_pol_Rpb1_4"/>
</dbReference>
<feature type="region of interest" description="Disordered" evidence="15">
    <location>
        <begin position="1"/>
        <end position="31"/>
    </location>
</feature>
<dbReference type="Pfam" id="PF04983">
    <property type="entry name" value="RNA_pol_Rpb1_3"/>
    <property type="match status" value="1"/>
</dbReference>
<comment type="subcellular location">
    <subcellularLocation>
        <location evidence="1">Nucleus</location>
    </subcellularLocation>
</comment>
<dbReference type="CDD" id="cd02736">
    <property type="entry name" value="RNAP_III_Rpc1_C"/>
    <property type="match status" value="1"/>
</dbReference>
<evidence type="ECO:0000256" key="7">
    <source>
        <dbReference type="ARBA" id="ARBA00022723"/>
    </source>
</evidence>
<dbReference type="NCBIfam" id="NF006336">
    <property type="entry name" value="PRK08566.1"/>
    <property type="match status" value="1"/>
</dbReference>
<keyword evidence="9" id="KW-0460">Magnesium</keyword>
<dbReference type="FunFam" id="3.30.1490.180:FF:000002">
    <property type="entry name" value="DNA-directed RNA polymerase subunit"/>
    <property type="match status" value="1"/>
</dbReference>
<dbReference type="STRING" id="3076.A0A2P6TVK8"/>
<dbReference type="Gene3D" id="6.10.250.2940">
    <property type="match status" value="1"/>
</dbReference>
<dbReference type="Pfam" id="PF04998">
    <property type="entry name" value="RNA_pol_Rpb1_5"/>
    <property type="match status" value="1"/>
</dbReference>
<dbReference type="InterPro" id="IPR015700">
    <property type="entry name" value="RPC1"/>
</dbReference>
<dbReference type="PANTHER" id="PTHR48446:SF1">
    <property type="entry name" value="DNA-DIRECTED RNA POLYMERASE SUBUNIT BETA' N-TERMINAL SECTION"/>
    <property type="match status" value="1"/>
</dbReference>
<keyword evidence="5 14" id="KW-0808">Transferase</keyword>
<dbReference type="GO" id="GO:0003677">
    <property type="term" value="F:DNA binding"/>
    <property type="evidence" value="ECO:0007669"/>
    <property type="project" value="InterPro"/>
</dbReference>
<evidence type="ECO:0000256" key="2">
    <source>
        <dbReference type="ARBA" id="ARBA00007207"/>
    </source>
</evidence>
<dbReference type="InterPro" id="IPR044893">
    <property type="entry name" value="RNA_pol_Rpb1_clamp_domain"/>
</dbReference>
<dbReference type="InterPro" id="IPR007081">
    <property type="entry name" value="RNA_pol_Rpb1_5"/>
</dbReference>
<dbReference type="InterPro" id="IPR007066">
    <property type="entry name" value="RNA_pol_Rpb1_3"/>
</dbReference>
<keyword evidence="4 14" id="KW-0240">DNA-directed RNA polymerase</keyword>
<dbReference type="InterPro" id="IPR007080">
    <property type="entry name" value="RNA_pol_Rpb1_1"/>
</dbReference>
<dbReference type="Proteomes" id="UP000239899">
    <property type="component" value="Unassembled WGS sequence"/>
</dbReference>
<feature type="compositionally biased region" description="Low complexity" evidence="15">
    <location>
        <begin position="1007"/>
        <end position="1019"/>
    </location>
</feature>
<dbReference type="Gene3D" id="4.10.860.120">
    <property type="entry name" value="RNA polymerase II, clamp domain"/>
    <property type="match status" value="1"/>
</dbReference>
<keyword evidence="10 14" id="KW-0804">Transcription</keyword>
<dbReference type="SMART" id="SM00663">
    <property type="entry name" value="RPOLA_N"/>
    <property type="match status" value="1"/>
</dbReference>
<dbReference type="Gene3D" id="1.10.274.100">
    <property type="entry name" value="RNA polymerase Rpb1, domain 3"/>
    <property type="match status" value="1"/>
</dbReference>
<keyword evidence="6 14" id="KW-0548">Nucleotidyltransferase</keyword>
<evidence type="ECO:0000256" key="15">
    <source>
        <dbReference type="SAM" id="MobiDB-lite"/>
    </source>
</evidence>
<reference evidence="17 18" key="1">
    <citation type="journal article" date="2018" name="Plant J.">
        <title>Genome sequences of Chlorella sorokiniana UTEX 1602 and Micractinium conductrix SAG 241.80: implications to maltose excretion by a green alga.</title>
        <authorList>
            <person name="Arriola M.B."/>
            <person name="Velmurugan N."/>
            <person name="Zhang Y."/>
            <person name="Plunkett M.H."/>
            <person name="Hondzo H."/>
            <person name="Barney B.M."/>
        </authorList>
    </citation>
    <scope>NUCLEOTIDE SEQUENCE [LARGE SCALE GENOMIC DNA]</scope>
    <source>
        <strain evidence="18">UTEX 1602</strain>
    </source>
</reference>
<dbReference type="GO" id="GO:0000428">
    <property type="term" value="C:DNA-directed RNA polymerase complex"/>
    <property type="evidence" value="ECO:0007669"/>
    <property type="project" value="UniProtKB-KW"/>
</dbReference>
<evidence type="ECO:0000256" key="10">
    <source>
        <dbReference type="ARBA" id="ARBA00023163"/>
    </source>
</evidence>
<keyword evidence="7" id="KW-0479">Metal-binding</keyword>
<feature type="compositionally biased region" description="Low complexity" evidence="15">
    <location>
        <begin position="1"/>
        <end position="16"/>
    </location>
</feature>
<protein>
    <recommendedName>
        <fullName evidence="14">DNA-directed RNA polymerase subunit</fullName>
        <ecNumber evidence="14">2.7.7.6</ecNumber>
    </recommendedName>
</protein>
<evidence type="ECO:0000259" key="16">
    <source>
        <dbReference type="SMART" id="SM00663"/>
    </source>
</evidence>
<organism evidence="17 18">
    <name type="scientific">Chlorella sorokiniana</name>
    <name type="common">Freshwater green alga</name>
    <dbReference type="NCBI Taxonomy" id="3076"/>
    <lineage>
        <taxon>Eukaryota</taxon>
        <taxon>Viridiplantae</taxon>
        <taxon>Chlorophyta</taxon>
        <taxon>core chlorophytes</taxon>
        <taxon>Trebouxiophyceae</taxon>
        <taxon>Chlorellales</taxon>
        <taxon>Chlorellaceae</taxon>
        <taxon>Chlorella clade</taxon>
        <taxon>Chlorella</taxon>
    </lineage>
</organism>
<dbReference type="CDD" id="cd02583">
    <property type="entry name" value="RNAP_III_RPC1_N"/>
    <property type="match status" value="1"/>
</dbReference>
<dbReference type="FunFam" id="1.10.132.30:FF:000001">
    <property type="entry name" value="DNA-directed RNA polymerase subunit"/>
    <property type="match status" value="1"/>
</dbReference>
<name>A0A2P6TVK8_CHLSO</name>
<dbReference type="SUPFAM" id="SSF64484">
    <property type="entry name" value="beta and beta-prime subunits of DNA dependent RNA-polymerase"/>
    <property type="match status" value="1"/>
</dbReference>
<dbReference type="InterPro" id="IPR035697">
    <property type="entry name" value="RNAP_III_RPC1_N"/>
</dbReference>
<evidence type="ECO:0000256" key="8">
    <source>
        <dbReference type="ARBA" id="ARBA00022833"/>
    </source>
</evidence>
<dbReference type="GO" id="GO:0006351">
    <property type="term" value="P:DNA-templated transcription"/>
    <property type="evidence" value="ECO:0007669"/>
    <property type="project" value="InterPro"/>
</dbReference>
<dbReference type="EMBL" id="LHPG02000005">
    <property type="protein sequence ID" value="PRW58100.1"/>
    <property type="molecule type" value="Genomic_DNA"/>
</dbReference>
<dbReference type="InterPro" id="IPR000722">
    <property type="entry name" value="RNA_pol_asu"/>
</dbReference>
<dbReference type="GO" id="GO:0003899">
    <property type="term" value="F:DNA-directed RNA polymerase activity"/>
    <property type="evidence" value="ECO:0007669"/>
    <property type="project" value="UniProtKB-EC"/>
</dbReference>
<feature type="compositionally biased region" description="Polar residues" evidence="15">
    <location>
        <begin position="992"/>
        <end position="1006"/>
    </location>
</feature>
<dbReference type="Gene3D" id="1.10.132.30">
    <property type="match status" value="1"/>
</dbReference>
<dbReference type="GO" id="GO:0005634">
    <property type="term" value="C:nucleus"/>
    <property type="evidence" value="ECO:0007669"/>
    <property type="project" value="UniProtKB-SubCell"/>
</dbReference>
<dbReference type="Gene3D" id="3.30.1490.180">
    <property type="entry name" value="RNA polymerase ii"/>
    <property type="match status" value="1"/>
</dbReference>
<evidence type="ECO:0000313" key="17">
    <source>
        <dbReference type="EMBL" id="PRW58100.1"/>
    </source>
</evidence>
<comment type="caution">
    <text evidence="17">The sequence shown here is derived from an EMBL/GenBank/DDBJ whole genome shotgun (WGS) entry which is preliminary data.</text>
</comment>
<dbReference type="InterPro" id="IPR035698">
    <property type="entry name" value="RNAP_III_Rpc1_C"/>
</dbReference>
<feature type="domain" description="RNA polymerase N-terminal" evidence="16">
    <location>
        <begin position="267"/>
        <end position="572"/>
    </location>
</feature>
<dbReference type="Pfam" id="PF00623">
    <property type="entry name" value="RNA_pol_Rpb1_2"/>
    <property type="match status" value="1"/>
</dbReference>
<dbReference type="FunFam" id="1.10.150.390:FF:000004">
    <property type="entry name" value="DNA-directed RNA polymerase subunit"/>
    <property type="match status" value="1"/>
</dbReference>
<dbReference type="FunFam" id="2.40.40.20:FF:000019">
    <property type="entry name" value="DNA-directed RNA polymerase II subunit RPB1"/>
    <property type="match status" value="1"/>
</dbReference>